<dbReference type="AlphaFoldDB" id="A0A9P3GGS4"/>
<accession>A0A9P3GGS4</accession>
<dbReference type="EMBL" id="BPQB01000032">
    <property type="protein sequence ID" value="GJE93364.1"/>
    <property type="molecule type" value="Genomic_DNA"/>
</dbReference>
<evidence type="ECO:0008006" key="3">
    <source>
        <dbReference type="Google" id="ProtNLM"/>
    </source>
</evidence>
<evidence type="ECO:0000313" key="1">
    <source>
        <dbReference type="EMBL" id="GJE93364.1"/>
    </source>
</evidence>
<dbReference type="Proteomes" id="UP000703269">
    <property type="component" value="Unassembled WGS sequence"/>
</dbReference>
<protein>
    <recommendedName>
        <fullName evidence="3">Fungal-type protein kinase domain-containing protein</fullName>
    </recommendedName>
</protein>
<reference evidence="1 2" key="1">
    <citation type="submission" date="2021-08" db="EMBL/GenBank/DDBJ databases">
        <title>Draft Genome Sequence of Phanerochaete sordida strain YK-624.</title>
        <authorList>
            <person name="Mori T."/>
            <person name="Dohra H."/>
            <person name="Suzuki T."/>
            <person name="Kawagishi H."/>
            <person name="Hirai H."/>
        </authorList>
    </citation>
    <scope>NUCLEOTIDE SEQUENCE [LARGE SCALE GENOMIC DNA]</scope>
    <source>
        <strain evidence="1 2">YK-624</strain>
    </source>
</reference>
<comment type="caution">
    <text evidence="1">The sequence shown here is derived from an EMBL/GenBank/DDBJ whole genome shotgun (WGS) entry which is preliminary data.</text>
</comment>
<sequence length="351" mass="39141">MPIESTLKLSTWGADLLEQVDDWLVEVTLDVFTHLLPGHDLSTEQLPTLPTLNFLKSFKDEHRTRDSLCAAFNRIEELAESGNRWKSIACIHSDCYLGIGSHREVVDHAKDIAPFDAARPLKRKRGASDNKESREVLSSKRSKLRTDTCDAEVEDCFDVASTGPCSDNALSDLEAPDIPCPAHTDWTSLISFVELKDDEAASGFHFSPARHGYKNPLLRDGSDSKAVRARSVKYLVEAQLHQHRTHFFTIYIAGSWVRVFRWDRVGCLVSPAIDLSTDLWTFYNILYRIARGPNGWGFDDTAILAAESDIQKLEAYSNQGGGKTEIHDPMLNFGAKVPTSPPSLPSRNVIG</sequence>
<keyword evidence="2" id="KW-1185">Reference proteome</keyword>
<organism evidence="1 2">
    <name type="scientific">Phanerochaete sordida</name>
    <dbReference type="NCBI Taxonomy" id="48140"/>
    <lineage>
        <taxon>Eukaryota</taxon>
        <taxon>Fungi</taxon>
        <taxon>Dikarya</taxon>
        <taxon>Basidiomycota</taxon>
        <taxon>Agaricomycotina</taxon>
        <taxon>Agaricomycetes</taxon>
        <taxon>Polyporales</taxon>
        <taxon>Phanerochaetaceae</taxon>
        <taxon>Phanerochaete</taxon>
    </lineage>
</organism>
<name>A0A9P3GGS4_9APHY</name>
<proteinExistence type="predicted"/>
<gene>
    <name evidence="1" type="ORF">PsYK624_095230</name>
</gene>
<evidence type="ECO:0000313" key="2">
    <source>
        <dbReference type="Proteomes" id="UP000703269"/>
    </source>
</evidence>